<feature type="compositionally biased region" description="Basic and acidic residues" evidence="1">
    <location>
        <begin position="1"/>
        <end position="10"/>
    </location>
</feature>
<name>J3M3N8_ORYBR</name>
<evidence type="ECO:0000313" key="2">
    <source>
        <dbReference type="EnsemblPlants" id="OB05G12120.1"/>
    </source>
</evidence>
<evidence type="ECO:0000256" key="1">
    <source>
        <dbReference type="SAM" id="MobiDB-lite"/>
    </source>
</evidence>
<proteinExistence type="predicted"/>
<protein>
    <submittedName>
        <fullName evidence="2">Uncharacterized protein</fullName>
    </submittedName>
</protein>
<reference evidence="2" key="1">
    <citation type="journal article" date="2013" name="Nat. Commun.">
        <title>Whole-genome sequencing of Oryza brachyantha reveals mechanisms underlying Oryza genome evolution.</title>
        <authorList>
            <person name="Chen J."/>
            <person name="Huang Q."/>
            <person name="Gao D."/>
            <person name="Wang J."/>
            <person name="Lang Y."/>
            <person name="Liu T."/>
            <person name="Li B."/>
            <person name="Bai Z."/>
            <person name="Luis Goicoechea J."/>
            <person name="Liang C."/>
            <person name="Chen C."/>
            <person name="Zhang W."/>
            <person name="Sun S."/>
            <person name="Liao Y."/>
            <person name="Zhang X."/>
            <person name="Yang L."/>
            <person name="Song C."/>
            <person name="Wang M."/>
            <person name="Shi J."/>
            <person name="Liu G."/>
            <person name="Liu J."/>
            <person name="Zhou H."/>
            <person name="Zhou W."/>
            <person name="Yu Q."/>
            <person name="An N."/>
            <person name="Chen Y."/>
            <person name="Cai Q."/>
            <person name="Wang B."/>
            <person name="Liu B."/>
            <person name="Min J."/>
            <person name="Huang Y."/>
            <person name="Wu H."/>
            <person name="Li Z."/>
            <person name="Zhang Y."/>
            <person name="Yin Y."/>
            <person name="Song W."/>
            <person name="Jiang J."/>
            <person name="Jackson S.A."/>
            <person name="Wing R.A."/>
            <person name="Wang J."/>
            <person name="Chen M."/>
        </authorList>
    </citation>
    <scope>NUCLEOTIDE SEQUENCE [LARGE SCALE GENOMIC DNA]</scope>
    <source>
        <strain evidence="2">cv. IRGC 101232</strain>
    </source>
</reference>
<feature type="region of interest" description="Disordered" evidence="1">
    <location>
        <begin position="1"/>
        <end position="26"/>
    </location>
</feature>
<evidence type="ECO:0000313" key="3">
    <source>
        <dbReference type="Proteomes" id="UP000006038"/>
    </source>
</evidence>
<sequence length="72" mass="7605">MKDRLGKGDADTGSSSSSSKKSQLSSSLFSLEDATVTSARAMPLLRTAPASVLSGLCFCSWTELVAVYLSWL</sequence>
<accession>J3M3N8</accession>
<dbReference type="AlphaFoldDB" id="J3M3N8"/>
<reference evidence="2" key="2">
    <citation type="submission" date="2013-04" db="UniProtKB">
        <authorList>
            <consortium name="EnsemblPlants"/>
        </authorList>
    </citation>
    <scope>IDENTIFICATION</scope>
</reference>
<feature type="compositionally biased region" description="Low complexity" evidence="1">
    <location>
        <begin position="14"/>
        <end position="26"/>
    </location>
</feature>
<dbReference type="HOGENOM" id="CLU_2726229_0_0_1"/>
<dbReference type="Gramene" id="OB05G12120.1">
    <property type="protein sequence ID" value="OB05G12120.1"/>
    <property type="gene ID" value="OB05G12120"/>
</dbReference>
<dbReference type="EnsemblPlants" id="OB05G12120.1">
    <property type="protein sequence ID" value="OB05G12120.1"/>
    <property type="gene ID" value="OB05G12120"/>
</dbReference>
<keyword evidence="3" id="KW-1185">Reference proteome</keyword>
<dbReference type="Proteomes" id="UP000006038">
    <property type="component" value="Chromosome 5"/>
</dbReference>
<organism evidence="2">
    <name type="scientific">Oryza brachyantha</name>
    <name type="common">malo sina</name>
    <dbReference type="NCBI Taxonomy" id="4533"/>
    <lineage>
        <taxon>Eukaryota</taxon>
        <taxon>Viridiplantae</taxon>
        <taxon>Streptophyta</taxon>
        <taxon>Embryophyta</taxon>
        <taxon>Tracheophyta</taxon>
        <taxon>Spermatophyta</taxon>
        <taxon>Magnoliopsida</taxon>
        <taxon>Liliopsida</taxon>
        <taxon>Poales</taxon>
        <taxon>Poaceae</taxon>
        <taxon>BOP clade</taxon>
        <taxon>Oryzoideae</taxon>
        <taxon>Oryzeae</taxon>
        <taxon>Oryzinae</taxon>
        <taxon>Oryza</taxon>
    </lineage>
</organism>